<protein>
    <submittedName>
        <fullName evidence="5">Uncharacterized protein</fullName>
    </submittedName>
</protein>
<feature type="non-terminal residue" evidence="5">
    <location>
        <position position="636"/>
    </location>
</feature>
<proteinExistence type="inferred from homology"/>
<comment type="similarity">
    <text evidence="2">Belongs to the THOC5 family.</text>
</comment>
<feature type="region of interest" description="Disordered" evidence="4">
    <location>
        <begin position="1"/>
        <end position="24"/>
    </location>
</feature>
<dbReference type="Pfam" id="PF09766">
    <property type="entry name" value="FmiP_Thoc5"/>
    <property type="match status" value="1"/>
</dbReference>
<organism evidence="5 6">
    <name type="scientific">Pristionchus mayeri</name>
    <dbReference type="NCBI Taxonomy" id="1317129"/>
    <lineage>
        <taxon>Eukaryota</taxon>
        <taxon>Metazoa</taxon>
        <taxon>Ecdysozoa</taxon>
        <taxon>Nematoda</taxon>
        <taxon>Chromadorea</taxon>
        <taxon>Rhabditida</taxon>
        <taxon>Rhabditina</taxon>
        <taxon>Diplogasteromorpha</taxon>
        <taxon>Diplogasteroidea</taxon>
        <taxon>Neodiplogasteridae</taxon>
        <taxon>Pristionchus</taxon>
    </lineage>
</organism>
<dbReference type="GO" id="GO:0003729">
    <property type="term" value="F:mRNA binding"/>
    <property type="evidence" value="ECO:0007669"/>
    <property type="project" value="TreeGrafter"/>
</dbReference>
<comment type="caution">
    <text evidence="5">The sequence shown here is derived from an EMBL/GenBank/DDBJ whole genome shotgun (WGS) entry which is preliminary data.</text>
</comment>
<evidence type="ECO:0000256" key="2">
    <source>
        <dbReference type="ARBA" id="ARBA00008044"/>
    </source>
</evidence>
<name>A0AAN4ZSU3_9BILA</name>
<evidence type="ECO:0000313" key="5">
    <source>
        <dbReference type="EMBL" id="GMR42525.1"/>
    </source>
</evidence>
<gene>
    <name evidence="5" type="ORF">PMAYCL1PPCAC_12720</name>
</gene>
<dbReference type="EMBL" id="BTRK01000003">
    <property type="protein sequence ID" value="GMR42525.1"/>
    <property type="molecule type" value="Genomic_DNA"/>
</dbReference>
<feature type="compositionally biased region" description="Basic and acidic residues" evidence="4">
    <location>
        <begin position="297"/>
        <end position="307"/>
    </location>
</feature>
<sequence length="636" mass="72277">MPTPKRTSKGGMEQEAKTKKPKEEVVNEDVLMEETKKVVDPQDLYAIEDKIASELGTAVMAERIKESANVLREILENFISGETPPLDMRRATMASIQVRRYSRLIYYANAMKKKEVTLKMESVESKYMQLQNQSSEVGHLQKEIERCLQYPSNDEQIDLVPLEEFYEKAKPEISKPEITKNDEHQQKVARLNFEREERKHLMNTLNELEFRRSVLASDINKKESRIKSLKPKMDSVVKSARSLEEALGMKPLSSDRRSPSFHLLPPQLSVLYIQAEAYKQLVEDTLVTVSVGGDSGEANRMKERREEEGEETTDMEGVEEGGVDGEEDSQEERGSKGSGALEKKKACLLRPHPIYCTIEIVCLDECKVRMKIQFLPELGISVLKWKVRASNVPNFGSLKWSSMMDDLFAGDDGLQCPNAIGEAKLNQLKVNFSSLSKSIGRPFKFVQKLTGSRDEESSCELSEELERVMRAVRERANTRIEMAIALVEMEKGRLHPLLEREGISPVDGVNLTKVLTITDEEFIAKVPHSTCELLKKKELEPFVHLSFTFSTPNGEIRVLCALWSDFPSSSVLSSFSFEKEGEGEVMSEENTEEFKEAQTRLREEWKVDEKKEAITCLVVEIMRVAARVGGKEEKME</sequence>
<reference evidence="6" key="1">
    <citation type="submission" date="2022-10" db="EMBL/GenBank/DDBJ databases">
        <title>Genome assembly of Pristionchus species.</title>
        <authorList>
            <person name="Yoshida K."/>
            <person name="Sommer R.J."/>
        </authorList>
    </citation>
    <scope>NUCLEOTIDE SEQUENCE [LARGE SCALE GENOMIC DNA]</scope>
    <source>
        <strain evidence="6">RS5460</strain>
    </source>
</reference>
<evidence type="ECO:0000256" key="1">
    <source>
        <dbReference type="ARBA" id="ARBA00004123"/>
    </source>
</evidence>
<feature type="compositionally biased region" description="Basic and acidic residues" evidence="4">
    <location>
        <begin position="12"/>
        <end position="24"/>
    </location>
</feature>
<dbReference type="InterPro" id="IPR019163">
    <property type="entry name" value="THO_Thoc5"/>
</dbReference>
<dbReference type="PANTHER" id="PTHR13375:SF3">
    <property type="entry name" value="THO COMPLEX SUBUNIT 5 HOMOLOG"/>
    <property type="match status" value="1"/>
</dbReference>
<dbReference type="AlphaFoldDB" id="A0AAN4ZSU3"/>
<comment type="subcellular location">
    <subcellularLocation>
        <location evidence="1">Nucleus</location>
    </subcellularLocation>
</comment>
<accession>A0AAN4ZSU3</accession>
<feature type="compositionally biased region" description="Acidic residues" evidence="4">
    <location>
        <begin position="308"/>
        <end position="330"/>
    </location>
</feature>
<evidence type="ECO:0000256" key="3">
    <source>
        <dbReference type="ARBA" id="ARBA00023242"/>
    </source>
</evidence>
<keyword evidence="6" id="KW-1185">Reference proteome</keyword>
<dbReference type="Proteomes" id="UP001328107">
    <property type="component" value="Unassembled WGS sequence"/>
</dbReference>
<dbReference type="PANTHER" id="PTHR13375">
    <property type="entry name" value="FMS INTERACTING PROTEIN"/>
    <property type="match status" value="1"/>
</dbReference>
<keyword evidence="3" id="KW-0539">Nucleus</keyword>
<dbReference type="GO" id="GO:0000445">
    <property type="term" value="C:THO complex part of transcription export complex"/>
    <property type="evidence" value="ECO:0007669"/>
    <property type="project" value="TreeGrafter"/>
</dbReference>
<evidence type="ECO:0000313" key="6">
    <source>
        <dbReference type="Proteomes" id="UP001328107"/>
    </source>
</evidence>
<feature type="region of interest" description="Disordered" evidence="4">
    <location>
        <begin position="292"/>
        <end position="337"/>
    </location>
</feature>
<dbReference type="GO" id="GO:0006406">
    <property type="term" value="P:mRNA export from nucleus"/>
    <property type="evidence" value="ECO:0007669"/>
    <property type="project" value="TreeGrafter"/>
</dbReference>
<evidence type="ECO:0000256" key="4">
    <source>
        <dbReference type="SAM" id="MobiDB-lite"/>
    </source>
</evidence>